<keyword evidence="4" id="KW-1185">Reference proteome</keyword>
<feature type="compositionally biased region" description="Basic and acidic residues" evidence="1">
    <location>
        <begin position="61"/>
        <end position="85"/>
    </location>
</feature>
<dbReference type="Proteomes" id="UP001222932">
    <property type="component" value="Unassembled WGS sequence"/>
</dbReference>
<comment type="caution">
    <text evidence="3">The sequence shown here is derived from an EMBL/GenBank/DDBJ whole genome shotgun (WGS) entry which is preliminary data.</text>
</comment>
<dbReference type="EMBL" id="BTCM01000004">
    <property type="protein sequence ID" value="GMK57355.1"/>
    <property type="molecule type" value="Genomic_DNA"/>
</dbReference>
<name>A0AAD3TVP5_9TREE</name>
<keyword evidence="2" id="KW-1133">Transmembrane helix</keyword>
<evidence type="ECO:0000256" key="1">
    <source>
        <dbReference type="SAM" id="MobiDB-lite"/>
    </source>
</evidence>
<feature type="region of interest" description="Disordered" evidence="1">
    <location>
        <begin position="48"/>
        <end position="108"/>
    </location>
</feature>
<reference evidence="3" key="2">
    <citation type="submission" date="2023-06" db="EMBL/GenBank/DDBJ databases">
        <authorList>
            <person name="Kobayashi Y."/>
            <person name="Kayamori A."/>
            <person name="Aoki K."/>
            <person name="Shiwa Y."/>
            <person name="Fujita N."/>
            <person name="Sugita T."/>
            <person name="Iwasaki W."/>
            <person name="Tanaka N."/>
            <person name="Takashima M."/>
        </authorList>
    </citation>
    <scope>NUCLEOTIDE SEQUENCE</scope>
    <source>
        <strain evidence="3">HIS016</strain>
    </source>
</reference>
<reference evidence="3" key="1">
    <citation type="journal article" date="2023" name="BMC Genomics">
        <title>Chromosome-level genome assemblies of Cutaneotrichosporon spp. (Trichosporonales, Basidiomycota) reveal imbalanced evolution between nucleotide sequences and chromosome synteny.</title>
        <authorList>
            <person name="Kobayashi Y."/>
            <person name="Kayamori A."/>
            <person name="Aoki K."/>
            <person name="Shiwa Y."/>
            <person name="Matsutani M."/>
            <person name="Fujita N."/>
            <person name="Sugita T."/>
            <person name="Iwasaki W."/>
            <person name="Tanaka N."/>
            <person name="Takashima M."/>
        </authorList>
    </citation>
    <scope>NUCLEOTIDE SEQUENCE</scope>
    <source>
        <strain evidence="3">HIS016</strain>
    </source>
</reference>
<feature type="compositionally biased region" description="Gly residues" evidence="1">
    <location>
        <begin position="86"/>
        <end position="95"/>
    </location>
</feature>
<dbReference type="AlphaFoldDB" id="A0AAD3TVP5"/>
<evidence type="ECO:0000313" key="3">
    <source>
        <dbReference type="EMBL" id="GMK57355.1"/>
    </source>
</evidence>
<keyword evidence="2" id="KW-0472">Membrane</keyword>
<organism evidence="3 4">
    <name type="scientific">Cutaneotrichosporon spelunceum</name>
    <dbReference type="NCBI Taxonomy" id="1672016"/>
    <lineage>
        <taxon>Eukaryota</taxon>
        <taxon>Fungi</taxon>
        <taxon>Dikarya</taxon>
        <taxon>Basidiomycota</taxon>
        <taxon>Agaricomycotina</taxon>
        <taxon>Tremellomycetes</taxon>
        <taxon>Trichosporonales</taxon>
        <taxon>Trichosporonaceae</taxon>
        <taxon>Cutaneotrichosporon</taxon>
    </lineage>
</organism>
<sequence>MPPLTMVDDDKKKKIWVLVAVILGFTLKGLVWLGLGGAIVAGWRRWRPGPRGPELVEGSGDSERRPLLEAMGVHRDGVESERESGAGRGEQGDAGQGEEVRRDAVQQV</sequence>
<protein>
    <submittedName>
        <fullName evidence="3">Uncharacterized protein</fullName>
    </submittedName>
</protein>
<evidence type="ECO:0000313" key="4">
    <source>
        <dbReference type="Proteomes" id="UP001222932"/>
    </source>
</evidence>
<keyword evidence="2" id="KW-0812">Transmembrane</keyword>
<feature type="compositionally biased region" description="Basic and acidic residues" evidence="1">
    <location>
        <begin position="98"/>
        <end position="108"/>
    </location>
</feature>
<feature type="transmembrane region" description="Helical" evidence="2">
    <location>
        <begin position="15"/>
        <end position="41"/>
    </location>
</feature>
<gene>
    <name evidence="3" type="ORF">CspeluHIS016_0401890</name>
</gene>
<accession>A0AAD3TVP5</accession>
<evidence type="ECO:0000256" key="2">
    <source>
        <dbReference type="SAM" id="Phobius"/>
    </source>
</evidence>
<proteinExistence type="predicted"/>